<evidence type="ECO:0000313" key="2">
    <source>
        <dbReference type="EMBL" id="ROR95460.1"/>
    </source>
</evidence>
<protein>
    <recommendedName>
        <fullName evidence="5">Calcineurin-like phosphoesterase family protein</fullName>
    </recommendedName>
</protein>
<evidence type="ECO:0008006" key="5">
    <source>
        <dbReference type="Google" id="ProtNLM"/>
    </source>
</evidence>
<dbReference type="Proteomes" id="UP000275356">
    <property type="component" value="Unassembled WGS sequence"/>
</dbReference>
<accession>A0A3N2D7W3</accession>
<dbReference type="EMBL" id="RKHQ01000001">
    <property type="protein sequence ID" value="ROR95460.1"/>
    <property type="molecule type" value="Genomic_DNA"/>
</dbReference>
<name>A0A3N2D7W3_9MICO</name>
<dbReference type="AlphaFoldDB" id="A0A3N2D7W3"/>
<feature type="region of interest" description="Disordered" evidence="1">
    <location>
        <begin position="1"/>
        <end position="23"/>
    </location>
</feature>
<evidence type="ECO:0000313" key="3">
    <source>
        <dbReference type="EMBL" id="ROR95544.1"/>
    </source>
</evidence>
<reference evidence="3 4" key="1">
    <citation type="submission" date="2018-11" db="EMBL/GenBank/DDBJ databases">
        <title>Sequencing the genomes of 1000 actinobacteria strains.</title>
        <authorList>
            <person name="Klenk H.-P."/>
        </authorList>
    </citation>
    <scope>NUCLEOTIDE SEQUENCE [LARGE SCALE GENOMIC DNA]</scope>
    <source>
        <strain evidence="3 4">DSM 13521</strain>
    </source>
</reference>
<dbReference type="SUPFAM" id="SSF56300">
    <property type="entry name" value="Metallo-dependent phosphatases"/>
    <property type="match status" value="1"/>
</dbReference>
<sequence>MSLKDDLLAPPPAPPQSARTAERAFTRKLEVSGDRAEAEINAPEGTITDETVAEFLTTKGLDPHEWEASGFRSSEWTMPNGAVGESKRFSFVRRAGGAAGSTLPDLDDLHAAIERARAELTPQVVPLGGRASLVTIIADPQIGKVGSRGGAEEVLGRLEASRERFEHRARTVAASEIILVDAGDAVENFESAPQQDRTNDLQLTEQIRVWRRVLWTWVATAARLSASVKVIGVPSNHGAVRRGKAKMGPASDDYGIEVIAQVADMAAVNNDLYGHVEFFTPGTHEESVAIELAGGKVLGVAHGHQAGTADGLAKWLAGQALGRTPVGRADIAVFGHFHNLRIQTVGDDRWLFVAPTSDNGSDWFRNLSGADSAPGVLTFVVDEDGWRDLAVC</sequence>
<keyword evidence="4" id="KW-1185">Reference proteome</keyword>
<dbReference type="OrthoDB" id="3953473at2"/>
<evidence type="ECO:0000313" key="4">
    <source>
        <dbReference type="Proteomes" id="UP000275356"/>
    </source>
</evidence>
<dbReference type="RefSeq" id="WP_148059490.1">
    <property type="nucleotide sequence ID" value="NZ_RKHQ01000001.1"/>
</dbReference>
<gene>
    <name evidence="2" type="ORF">EDD28_0013</name>
    <name evidence="3" type="ORF">EDD28_0101</name>
</gene>
<dbReference type="InterPro" id="IPR029052">
    <property type="entry name" value="Metallo-depent_PP-like"/>
</dbReference>
<dbReference type="EMBL" id="RKHQ01000001">
    <property type="protein sequence ID" value="ROR95544.1"/>
    <property type="molecule type" value="Genomic_DNA"/>
</dbReference>
<proteinExistence type="predicted"/>
<organism evidence="3 4">
    <name type="scientific">Salana multivorans</name>
    <dbReference type="NCBI Taxonomy" id="120377"/>
    <lineage>
        <taxon>Bacteria</taxon>
        <taxon>Bacillati</taxon>
        <taxon>Actinomycetota</taxon>
        <taxon>Actinomycetes</taxon>
        <taxon>Micrococcales</taxon>
        <taxon>Beutenbergiaceae</taxon>
        <taxon>Salana</taxon>
    </lineage>
</organism>
<evidence type="ECO:0000256" key="1">
    <source>
        <dbReference type="SAM" id="MobiDB-lite"/>
    </source>
</evidence>
<comment type="caution">
    <text evidence="3">The sequence shown here is derived from an EMBL/GenBank/DDBJ whole genome shotgun (WGS) entry which is preliminary data.</text>
</comment>